<evidence type="ECO:0000313" key="4">
    <source>
        <dbReference type="EMBL" id="PVU68999.1"/>
    </source>
</evidence>
<evidence type="ECO:0000259" key="2">
    <source>
        <dbReference type="Pfam" id="PF00857"/>
    </source>
</evidence>
<evidence type="ECO:0000313" key="3">
    <source>
        <dbReference type="EMBL" id="MCC5446992.1"/>
    </source>
</evidence>
<reference evidence="3" key="4">
    <citation type="submission" date="2021-11" db="EMBL/GenBank/DDBJ databases">
        <authorList>
            <person name="Munson-Mcgee J."/>
            <person name="Field E."/>
            <person name="Bateson M."/>
            <person name="Rooney C."/>
            <person name="Stepanauskas R."/>
            <person name="Young M."/>
        </authorList>
    </citation>
    <scope>NUCLEOTIDE SEQUENCE</scope>
    <source>
        <strain evidence="3">SCGC AB-777_F03</strain>
    </source>
</reference>
<proteinExistence type="predicted"/>
<dbReference type="EMBL" id="QEFP01000001">
    <property type="protein sequence ID" value="PVU68999.1"/>
    <property type="molecule type" value="Genomic_DNA"/>
</dbReference>
<keyword evidence="1 3" id="KW-0378">Hydrolase</keyword>
<protein>
    <submittedName>
        <fullName evidence="3">Cysteine hydrolase</fullName>
    </submittedName>
    <submittedName>
        <fullName evidence="4">Isochorismatase</fullName>
    </submittedName>
</protein>
<comment type="caution">
    <text evidence="4">The sequence shown here is derived from an EMBL/GenBank/DDBJ whole genome shotgun (WGS) entry which is preliminary data.</text>
</comment>
<dbReference type="SUPFAM" id="SSF52499">
    <property type="entry name" value="Isochorismatase-like hydrolases"/>
    <property type="match status" value="1"/>
</dbReference>
<name>A0A2T9WMF2_NANST</name>
<reference evidence="4" key="1">
    <citation type="journal article" date="2015" name="Appl. Environ. Microbiol.">
        <title>Nanoarchaeota, Their Sulfolobales Host, and Nanoarchaeota Virus Distribution across Yellowstone National Park Hot Springs.</title>
        <authorList>
            <person name="Munson-McGee J.H."/>
            <person name="Field E.K."/>
            <person name="Bateson M."/>
            <person name="Rooney C."/>
            <person name="Stepanauskas R."/>
            <person name="Young M.J."/>
        </authorList>
    </citation>
    <scope>NUCLEOTIDE SEQUENCE [LARGE SCALE GENOMIC DNA]</scope>
    <source>
        <strain evidence="4">SCGC AB-777_F03</strain>
    </source>
</reference>
<gene>
    <name evidence="3" type="ORF">DDW03_001075</name>
    <name evidence="4" type="ORF">DDW03_00545</name>
</gene>
<reference evidence="4" key="2">
    <citation type="submission" date="2017-05" db="EMBL/GenBank/DDBJ databases">
        <authorList>
            <person name="Song R."/>
            <person name="Chenine A.L."/>
            <person name="Ruprecht R.M."/>
        </authorList>
    </citation>
    <scope>NUCLEOTIDE SEQUENCE</scope>
    <source>
        <strain evidence="4">SCGC AB-777_F03</strain>
    </source>
</reference>
<dbReference type="AlphaFoldDB" id="A0A2T9WMF2"/>
<dbReference type="RefSeq" id="WP_228615218.1">
    <property type="nucleotide sequence ID" value="NZ_QEFP02000004.1"/>
</dbReference>
<evidence type="ECO:0000256" key="1">
    <source>
        <dbReference type="ARBA" id="ARBA00022801"/>
    </source>
</evidence>
<dbReference type="PANTHER" id="PTHR43540:SF6">
    <property type="entry name" value="ISOCHORISMATASE-LIKE DOMAIN-CONTAINING PROTEIN"/>
    <property type="match status" value="1"/>
</dbReference>
<dbReference type="Pfam" id="PF00857">
    <property type="entry name" value="Isochorismatase"/>
    <property type="match status" value="1"/>
</dbReference>
<dbReference type="Proteomes" id="UP000245509">
    <property type="component" value="Unassembled WGS sequence"/>
</dbReference>
<sequence length="187" mass="21468">MEWYNKDEMKKLITKKNSVLVVWDVQEALVNSIFNKDEFLTKLKELINSARQYNIPIVYTKITPLPERFQPPYLKRRFNPGDIVKEVYPTENDIIINKNTTSIFVGTNFELMLRNAGINVIIFTGIATDIGVETSARHAHALGFLPIIAREAVSSSDKQAHERSLANMSKLMLVLDNKEIIERWSSE</sequence>
<dbReference type="CDD" id="cd00431">
    <property type="entry name" value="cysteine_hydrolases"/>
    <property type="match status" value="1"/>
</dbReference>
<feature type="domain" description="Isochorismatase-like" evidence="2">
    <location>
        <begin position="18"/>
        <end position="172"/>
    </location>
</feature>
<dbReference type="InterPro" id="IPR036380">
    <property type="entry name" value="Isochorismatase-like_sf"/>
</dbReference>
<reference evidence="3" key="3">
    <citation type="submission" date="2017-05" db="EMBL/GenBank/DDBJ databases">
        <authorList>
            <person name="Munson-Mcgee J.H."/>
        </authorList>
    </citation>
    <scope>NUCLEOTIDE SEQUENCE</scope>
    <source>
        <strain evidence="3">SCGC AB-777_F03</strain>
    </source>
</reference>
<dbReference type="InterPro" id="IPR000868">
    <property type="entry name" value="Isochorismatase-like_dom"/>
</dbReference>
<dbReference type="Gene3D" id="3.40.50.850">
    <property type="entry name" value="Isochorismatase-like"/>
    <property type="match status" value="1"/>
</dbReference>
<accession>A0A2T9WMF2</accession>
<dbReference type="GO" id="GO:0016787">
    <property type="term" value="F:hydrolase activity"/>
    <property type="evidence" value="ECO:0007669"/>
    <property type="project" value="UniProtKB-KW"/>
</dbReference>
<dbReference type="PANTHER" id="PTHR43540">
    <property type="entry name" value="PEROXYUREIDOACRYLATE/UREIDOACRYLATE AMIDOHYDROLASE-RELATED"/>
    <property type="match status" value="1"/>
</dbReference>
<dbReference type="InterPro" id="IPR050272">
    <property type="entry name" value="Isochorismatase-like_hydrls"/>
</dbReference>
<organism evidence="4">
    <name type="scientific">Nanobsidianus stetteri</name>
    <dbReference type="NCBI Taxonomy" id="1294122"/>
    <lineage>
        <taxon>Archaea</taxon>
        <taxon>Nanobdellota</taxon>
        <taxon>Candidatus Nanoarchaeia</taxon>
        <taxon>Nanoarchaeales</taxon>
        <taxon>Nanopusillaceae</taxon>
        <taxon>Candidatus Nanobsidianus</taxon>
    </lineage>
</organism>
<dbReference type="EMBL" id="QEFP02000004">
    <property type="protein sequence ID" value="MCC5446992.1"/>
    <property type="molecule type" value="Genomic_DNA"/>
</dbReference>